<feature type="transmembrane region" description="Helical" evidence="1">
    <location>
        <begin position="115"/>
        <end position="136"/>
    </location>
</feature>
<feature type="domain" description="Signal transduction histidine kinase internal region" evidence="2">
    <location>
        <begin position="153"/>
        <end position="229"/>
    </location>
</feature>
<dbReference type="PANTHER" id="PTHR34220:SF7">
    <property type="entry name" value="SENSOR HISTIDINE KINASE YPDA"/>
    <property type="match status" value="1"/>
</dbReference>
<dbReference type="GO" id="GO:0000155">
    <property type="term" value="F:phosphorelay sensor kinase activity"/>
    <property type="evidence" value="ECO:0007669"/>
    <property type="project" value="InterPro"/>
</dbReference>
<comment type="caution">
    <text evidence="3">The sequence shown here is derived from an EMBL/GenBank/DDBJ whole genome shotgun (WGS) entry which is preliminary data.</text>
</comment>
<dbReference type="PANTHER" id="PTHR34220">
    <property type="entry name" value="SENSOR HISTIDINE KINASE YPDA"/>
    <property type="match status" value="1"/>
</dbReference>
<feature type="transmembrane region" description="Helical" evidence="1">
    <location>
        <begin position="44"/>
        <end position="65"/>
    </location>
</feature>
<dbReference type="EMBL" id="JAAGSC010000023">
    <property type="protein sequence ID" value="NDY94267.1"/>
    <property type="molecule type" value="Genomic_DNA"/>
</dbReference>
<name>A0A845URS3_9GAMM</name>
<dbReference type="RefSeq" id="WP_164209069.1">
    <property type="nucleotide sequence ID" value="NZ_JAAGSC010000023.1"/>
</dbReference>
<gene>
    <name evidence="3" type="ORF">G3I74_00790</name>
</gene>
<evidence type="ECO:0000259" key="2">
    <source>
        <dbReference type="Pfam" id="PF06580"/>
    </source>
</evidence>
<dbReference type="InterPro" id="IPR036890">
    <property type="entry name" value="HATPase_C_sf"/>
</dbReference>
<dbReference type="Proteomes" id="UP000484885">
    <property type="component" value="Unassembled WGS sequence"/>
</dbReference>
<feature type="transmembrane region" description="Helical" evidence="1">
    <location>
        <begin position="77"/>
        <end position="95"/>
    </location>
</feature>
<keyword evidence="1" id="KW-1133">Transmembrane helix</keyword>
<keyword evidence="1" id="KW-0472">Membrane</keyword>
<dbReference type="GO" id="GO:0016020">
    <property type="term" value="C:membrane"/>
    <property type="evidence" value="ECO:0007669"/>
    <property type="project" value="InterPro"/>
</dbReference>
<accession>A0A845URS3</accession>
<sequence>MLIKKASFFLPARLVLYFIFIVIAFSAGFSLSVTGGFVEATNTFVRVLLFSTWCAILSLLIGGLSFSEQVKNSLVDISIRAFAVLPVFVIGFSYTVNVDPKFEILSDEQLASGSLYFVIRNGLLSAIMSAVSIWLLRMIKSRRLSWRAESLSKLLELQSRIRPHFLFNTLNTISSLIHDHPDQAEQATVDLSDLLRTGLKEDATHALSDEIELIEGYLRIEKLRLGDRLNVDWQLGEGLPLDQQMPPLLLQPLVENAVIHGISRRADGGTLRIEGRRIRFGRIRFTVTNPLADTDSRPVEGNHSALENIRQRLALAYEERYGLKTRIEGGQFIAELTFPIT</sequence>
<dbReference type="Pfam" id="PF06580">
    <property type="entry name" value="His_kinase"/>
    <property type="match status" value="1"/>
</dbReference>
<dbReference type="InterPro" id="IPR050640">
    <property type="entry name" value="Bact_2-comp_sensor_kinase"/>
</dbReference>
<protein>
    <recommendedName>
        <fullName evidence="2">Signal transduction histidine kinase internal region domain-containing protein</fullName>
    </recommendedName>
</protein>
<keyword evidence="1" id="KW-0812">Transmembrane</keyword>
<keyword evidence="4" id="KW-1185">Reference proteome</keyword>
<proteinExistence type="predicted"/>
<reference evidence="3 4" key="1">
    <citation type="submission" date="2020-02" db="EMBL/GenBank/DDBJ databases">
        <authorList>
            <person name="Zhang X.-Y."/>
        </authorList>
    </citation>
    <scope>NUCLEOTIDE SEQUENCE [LARGE SCALE GENOMIC DNA]</scope>
    <source>
        <strain evidence="3 4">C33</strain>
    </source>
</reference>
<feature type="transmembrane region" description="Helical" evidence="1">
    <location>
        <begin position="14"/>
        <end position="38"/>
    </location>
</feature>
<evidence type="ECO:0000313" key="3">
    <source>
        <dbReference type="EMBL" id="NDY94267.1"/>
    </source>
</evidence>
<evidence type="ECO:0000256" key="1">
    <source>
        <dbReference type="SAM" id="Phobius"/>
    </source>
</evidence>
<dbReference type="Gene3D" id="3.30.565.10">
    <property type="entry name" value="Histidine kinase-like ATPase, C-terminal domain"/>
    <property type="match status" value="1"/>
</dbReference>
<dbReference type="AlphaFoldDB" id="A0A845URS3"/>
<organism evidence="3 4">
    <name type="scientific">Wenzhouxiangella limi</name>
    <dbReference type="NCBI Taxonomy" id="2707351"/>
    <lineage>
        <taxon>Bacteria</taxon>
        <taxon>Pseudomonadati</taxon>
        <taxon>Pseudomonadota</taxon>
        <taxon>Gammaproteobacteria</taxon>
        <taxon>Chromatiales</taxon>
        <taxon>Wenzhouxiangellaceae</taxon>
        <taxon>Wenzhouxiangella</taxon>
    </lineage>
</organism>
<evidence type="ECO:0000313" key="4">
    <source>
        <dbReference type="Proteomes" id="UP000484885"/>
    </source>
</evidence>
<dbReference type="InterPro" id="IPR010559">
    <property type="entry name" value="Sig_transdc_His_kin_internal"/>
</dbReference>